<keyword evidence="3" id="KW-0472">Membrane</keyword>
<dbReference type="PANTHER" id="PTHR45138">
    <property type="entry name" value="REGULATORY COMPONENTS OF SENSORY TRANSDUCTION SYSTEM"/>
    <property type="match status" value="1"/>
</dbReference>
<dbReference type="SUPFAM" id="SSF55073">
    <property type="entry name" value="Nucleotide cyclase"/>
    <property type="match status" value="1"/>
</dbReference>
<comment type="caution">
    <text evidence="5">The sequence shown here is derived from an EMBL/GenBank/DDBJ whole genome shotgun (WGS) entry which is preliminary data.</text>
</comment>
<dbReference type="InterPro" id="IPR050469">
    <property type="entry name" value="Diguanylate_Cyclase"/>
</dbReference>
<evidence type="ECO:0000313" key="6">
    <source>
        <dbReference type="Proteomes" id="UP000536262"/>
    </source>
</evidence>
<keyword evidence="3" id="KW-0812">Transmembrane</keyword>
<proteinExistence type="predicted"/>
<dbReference type="EMBL" id="JACHOU010000003">
    <property type="protein sequence ID" value="MBB6353902.1"/>
    <property type="molecule type" value="Genomic_DNA"/>
</dbReference>
<reference evidence="5 6" key="1">
    <citation type="submission" date="2020-08" db="EMBL/GenBank/DDBJ databases">
        <title>Genomic Encyclopedia of Type Strains, Phase IV (KMG-IV): sequencing the most valuable type-strain genomes for metagenomic binning, comparative biology and taxonomic classification.</title>
        <authorList>
            <person name="Goeker M."/>
        </authorList>
    </citation>
    <scope>NUCLEOTIDE SEQUENCE [LARGE SCALE GENOMIC DNA]</scope>
    <source>
        <strain evidence="5 6">DSM 7051</strain>
    </source>
</reference>
<feature type="domain" description="GGDEF" evidence="4">
    <location>
        <begin position="118"/>
        <end position="250"/>
    </location>
</feature>
<comment type="catalytic activity">
    <reaction evidence="2">
        <text>2 GTP = 3',3'-c-di-GMP + 2 diphosphate</text>
        <dbReference type="Rhea" id="RHEA:24898"/>
        <dbReference type="ChEBI" id="CHEBI:33019"/>
        <dbReference type="ChEBI" id="CHEBI:37565"/>
        <dbReference type="ChEBI" id="CHEBI:58805"/>
        <dbReference type="EC" id="2.7.7.65"/>
    </reaction>
</comment>
<gene>
    <name evidence="5" type="ORF">GGR00_001676</name>
</gene>
<accession>A0A7X0F692</accession>
<keyword evidence="3" id="KW-1133">Transmembrane helix</keyword>
<dbReference type="InterPro" id="IPR029787">
    <property type="entry name" value="Nucleotide_cyclase"/>
</dbReference>
<dbReference type="GO" id="GO:0052621">
    <property type="term" value="F:diguanylate cyclase activity"/>
    <property type="evidence" value="ECO:0007669"/>
    <property type="project" value="UniProtKB-EC"/>
</dbReference>
<evidence type="ECO:0000256" key="3">
    <source>
        <dbReference type="SAM" id="Phobius"/>
    </source>
</evidence>
<dbReference type="PANTHER" id="PTHR45138:SF9">
    <property type="entry name" value="DIGUANYLATE CYCLASE DGCM-RELATED"/>
    <property type="match status" value="1"/>
</dbReference>
<dbReference type="Proteomes" id="UP000536262">
    <property type="component" value="Unassembled WGS sequence"/>
</dbReference>
<dbReference type="InterPro" id="IPR043128">
    <property type="entry name" value="Rev_trsase/Diguanyl_cyclase"/>
</dbReference>
<evidence type="ECO:0000313" key="5">
    <source>
        <dbReference type="EMBL" id="MBB6353902.1"/>
    </source>
</evidence>
<evidence type="ECO:0000256" key="1">
    <source>
        <dbReference type="ARBA" id="ARBA00012528"/>
    </source>
</evidence>
<keyword evidence="6" id="KW-1185">Reference proteome</keyword>
<dbReference type="AlphaFoldDB" id="A0A7X0F692"/>
<dbReference type="NCBIfam" id="TIGR00254">
    <property type="entry name" value="GGDEF"/>
    <property type="match status" value="1"/>
</dbReference>
<feature type="transmembrane region" description="Helical" evidence="3">
    <location>
        <begin position="20"/>
        <end position="40"/>
    </location>
</feature>
<protein>
    <recommendedName>
        <fullName evidence="1">diguanylate cyclase</fullName>
        <ecNumber evidence="1">2.7.7.65</ecNumber>
    </recommendedName>
</protein>
<evidence type="ECO:0000256" key="2">
    <source>
        <dbReference type="ARBA" id="ARBA00034247"/>
    </source>
</evidence>
<evidence type="ECO:0000259" key="4">
    <source>
        <dbReference type="PROSITE" id="PS50887"/>
    </source>
</evidence>
<organism evidence="5 6">
    <name type="scientific">Aminobacter aganoensis</name>
    <dbReference type="NCBI Taxonomy" id="83264"/>
    <lineage>
        <taxon>Bacteria</taxon>
        <taxon>Pseudomonadati</taxon>
        <taxon>Pseudomonadota</taxon>
        <taxon>Alphaproteobacteria</taxon>
        <taxon>Hyphomicrobiales</taxon>
        <taxon>Phyllobacteriaceae</taxon>
        <taxon>Aminobacter</taxon>
    </lineage>
</organism>
<feature type="transmembrane region" description="Helical" evidence="3">
    <location>
        <begin position="46"/>
        <end position="70"/>
    </location>
</feature>
<dbReference type="RefSeq" id="WP_055981413.1">
    <property type="nucleotide sequence ID" value="NZ_BAABEG010000001.1"/>
</dbReference>
<dbReference type="EC" id="2.7.7.65" evidence="1"/>
<dbReference type="InterPro" id="IPR000160">
    <property type="entry name" value="GGDEF_dom"/>
</dbReference>
<dbReference type="Gene3D" id="3.30.70.270">
    <property type="match status" value="1"/>
</dbReference>
<dbReference type="SMART" id="SM00267">
    <property type="entry name" value="GGDEF"/>
    <property type="match status" value="1"/>
</dbReference>
<dbReference type="PROSITE" id="PS50887">
    <property type="entry name" value="GGDEF"/>
    <property type="match status" value="1"/>
</dbReference>
<name>A0A7X0F692_9HYPH</name>
<dbReference type="Pfam" id="PF00990">
    <property type="entry name" value="GGDEF"/>
    <property type="match status" value="1"/>
</dbReference>
<sequence length="262" mass="27382">MDNSGAGNAGRGWAPVARYALMGSAACAVVAAGAAALLFQGQGDPVFWRGVIGAGAVAGLVAAPLLAIVANERRKFGALKSEVSRLSSTDALTSCLNSGVFANLIDAFRGNSTSGGRRQGALLVVEIDDFRAINAKFGHAWGDEVLKSVAGTIKSSVRAGDLVGRIGGEEFGIFLPGTSRENAERVAERIRGTVSDTVLEPGARQLPLSVSVGAVLFEDQVEFDDLFRHADDRLSEAKARGRNRIEFADMPAQPEARPGLDS</sequence>
<dbReference type="CDD" id="cd01949">
    <property type="entry name" value="GGDEF"/>
    <property type="match status" value="1"/>
</dbReference>